<dbReference type="EMBL" id="DRMJ01000515">
    <property type="protein sequence ID" value="HHL43908.1"/>
    <property type="molecule type" value="Genomic_DNA"/>
</dbReference>
<dbReference type="PANTHER" id="PTHR43477">
    <property type="entry name" value="DIHYDROANTICAPSIN 7-DEHYDROGENASE"/>
    <property type="match status" value="1"/>
</dbReference>
<organism evidence="3">
    <name type="scientific">Hellea balneolensis</name>
    <dbReference type="NCBI Taxonomy" id="287478"/>
    <lineage>
        <taxon>Bacteria</taxon>
        <taxon>Pseudomonadati</taxon>
        <taxon>Pseudomonadota</taxon>
        <taxon>Alphaproteobacteria</taxon>
        <taxon>Maricaulales</taxon>
        <taxon>Robiginitomaculaceae</taxon>
        <taxon>Hellea</taxon>
    </lineage>
</organism>
<dbReference type="AlphaFoldDB" id="A0A7C5M1I9"/>
<reference evidence="3" key="1">
    <citation type="journal article" date="2020" name="mSystems">
        <title>Genome- and Community-Level Interaction Insights into Carbon Utilization and Element Cycling Functions of Hydrothermarchaeota in Hydrothermal Sediment.</title>
        <authorList>
            <person name="Zhou Z."/>
            <person name="Liu Y."/>
            <person name="Xu W."/>
            <person name="Pan J."/>
            <person name="Luo Z.H."/>
            <person name="Li M."/>
        </authorList>
    </citation>
    <scope>NUCLEOTIDE SEQUENCE [LARGE SCALE GENOMIC DNA]</scope>
    <source>
        <strain evidence="3">HyVt-485</strain>
    </source>
</reference>
<comment type="caution">
    <text evidence="3">The sequence shown here is derived from an EMBL/GenBank/DDBJ whole genome shotgun (WGS) entry which is preliminary data.</text>
</comment>
<sequence>QLAPYGIRVNGVGPGSIQTEMLAGVAENKQALDMIHSRTPLGRIAHPDEVAGVVAFLASSDASYITGECIYVDGGRLALNYTMT</sequence>
<dbReference type="Gene3D" id="3.40.50.720">
    <property type="entry name" value="NAD(P)-binding Rossmann-like Domain"/>
    <property type="match status" value="1"/>
</dbReference>
<evidence type="ECO:0000313" key="3">
    <source>
        <dbReference type="EMBL" id="HHL43908.1"/>
    </source>
</evidence>
<protein>
    <submittedName>
        <fullName evidence="3">SDR family oxidoreductase</fullName>
    </submittedName>
</protein>
<evidence type="ECO:0000256" key="2">
    <source>
        <dbReference type="ARBA" id="ARBA00023002"/>
    </source>
</evidence>
<keyword evidence="2" id="KW-0560">Oxidoreductase</keyword>
<evidence type="ECO:0000256" key="1">
    <source>
        <dbReference type="ARBA" id="ARBA00006484"/>
    </source>
</evidence>
<feature type="non-terminal residue" evidence="3">
    <location>
        <position position="1"/>
    </location>
</feature>
<accession>A0A7C5M1I9</accession>
<dbReference type="PANTHER" id="PTHR43477:SF1">
    <property type="entry name" value="DIHYDROANTICAPSIN 7-DEHYDROGENASE"/>
    <property type="match status" value="1"/>
</dbReference>
<dbReference type="Pfam" id="PF13561">
    <property type="entry name" value="adh_short_C2"/>
    <property type="match status" value="1"/>
</dbReference>
<dbReference type="SUPFAM" id="SSF51735">
    <property type="entry name" value="NAD(P)-binding Rossmann-fold domains"/>
    <property type="match status" value="1"/>
</dbReference>
<dbReference type="InterPro" id="IPR002347">
    <property type="entry name" value="SDR_fam"/>
</dbReference>
<dbReference type="InterPro" id="IPR051122">
    <property type="entry name" value="SDR_DHRS6-like"/>
</dbReference>
<gene>
    <name evidence="3" type="ORF">ENJ42_09830</name>
</gene>
<name>A0A7C5M1I9_9PROT</name>
<comment type="similarity">
    <text evidence="1">Belongs to the short-chain dehydrogenases/reductases (SDR) family.</text>
</comment>
<dbReference type="PRINTS" id="PR00081">
    <property type="entry name" value="GDHRDH"/>
</dbReference>
<proteinExistence type="inferred from homology"/>
<dbReference type="Proteomes" id="UP000885830">
    <property type="component" value="Unassembled WGS sequence"/>
</dbReference>
<dbReference type="GO" id="GO:0016491">
    <property type="term" value="F:oxidoreductase activity"/>
    <property type="evidence" value="ECO:0007669"/>
    <property type="project" value="UniProtKB-KW"/>
</dbReference>
<dbReference type="InterPro" id="IPR036291">
    <property type="entry name" value="NAD(P)-bd_dom_sf"/>
</dbReference>